<name>A0ABQ0M1R6_MYCCL</name>
<evidence type="ECO:0000313" key="3">
    <source>
        <dbReference type="Proteomes" id="UP000815677"/>
    </source>
</evidence>
<feature type="region of interest" description="Disordered" evidence="1">
    <location>
        <begin position="27"/>
        <end position="55"/>
    </location>
</feature>
<feature type="compositionally biased region" description="Polar residues" evidence="1">
    <location>
        <begin position="32"/>
        <end position="42"/>
    </location>
</feature>
<reference evidence="2" key="1">
    <citation type="submission" date="2014-09" db="EMBL/GenBank/DDBJ databases">
        <title>Genome sequence of the luminous mushroom Mycena chlorophos for searching fungal bioluminescence genes.</title>
        <authorList>
            <person name="Tanaka Y."/>
            <person name="Kasuga D."/>
            <person name="Oba Y."/>
            <person name="Hase S."/>
            <person name="Sato K."/>
            <person name="Oba Y."/>
            <person name="Sakakibara Y."/>
        </authorList>
    </citation>
    <scope>NUCLEOTIDE SEQUENCE</scope>
</reference>
<evidence type="ECO:0000256" key="1">
    <source>
        <dbReference type="SAM" id="MobiDB-lite"/>
    </source>
</evidence>
<evidence type="ECO:0000313" key="2">
    <source>
        <dbReference type="EMBL" id="GAT57306.1"/>
    </source>
</evidence>
<dbReference type="Proteomes" id="UP000815677">
    <property type="component" value="Unassembled WGS sequence"/>
</dbReference>
<accession>A0ABQ0M1R6</accession>
<proteinExistence type="predicted"/>
<sequence length="72" mass="7896">MRTASQLAIVANRLSSTLEILSSIPRKLTRGARNSPNSSTSKSRLHLPANHSHRRASHCDIIPLIAFLSSIH</sequence>
<gene>
    <name evidence="2" type="ORF">MCHLO_13857</name>
</gene>
<dbReference type="EMBL" id="DF849437">
    <property type="protein sequence ID" value="GAT57306.1"/>
    <property type="molecule type" value="Genomic_DNA"/>
</dbReference>
<protein>
    <submittedName>
        <fullName evidence="2">Uncharacterized protein</fullName>
    </submittedName>
</protein>
<organism evidence="2 3">
    <name type="scientific">Mycena chlorophos</name>
    <name type="common">Agaric fungus</name>
    <name type="synonym">Agaricus chlorophos</name>
    <dbReference type="NCBI Taxonomy" id="658473"/>
    <lineage>
        <taxon>Eukaryota</taxon>
        <taxon>Fungi</taxon>
        <taxon>Dikarya</taxon>
        <taxon>Basidiomycota</taxon>
        <taxon>Agaricomycotina</taxon>
        <taxon>Agaricomycetes</taxon>
        <taxon>Agaricomycetidae</taxon>
        <taxon>Agaricales</taxon>
        <taxon>Marasmiineae</taxon>
        <taxon>Mycenaceae</taxon>
        <taxon>Mycena</taxon>
    </lineage>
</organism>
<keyword evidence="3" id="KW-1185">Reference proteome</keyword>